<dbReference type="PANTHER" id="PTHR14624:SF0">
    <property type="entry name" value="POLYPRENOL REDUCTASE"/>
    <property type="match status" value="1"/>
</dbReference>
<dbReference type="PROSITE" id="PS50244">
    <property type="entry name" value="S5A_REDUCTASE"/>
    <property type="match status" value="1"/>
</dbReference>
<evidence type="ECO:0000256" key="3">
    <source>
        <dbReference type="ARBA" id="ARBA00022989"/>
    </source>
</evidence>
<feature type="transmembrane region" description="Helical" evidence="5">
    <location>
        <begin position="224"/>
        <end position="244"/>
    </location>
</feature>
<evidence type="ECO:0000313" key="7">
    <source>
        <dbReference type="EMBL" id="GAX80420.1"/>
    </source>
</evidence>
<dbReference type="GO" id="GO:0016095">
    <property type="term" value="P:polyprenol catabolic process"/>
    <property type="evidence" value="ECO:0007669"/>
    <property type="project" value="TreeGrafter"/>
</dbReference>
<dbReference type="Proteomes" id="UP000232323">
    <property type="component" value="Unassembled WGS sequence"/>
</dbReference>
<feature type="transmembrane region" description="Helical" evidence="5">
    <location>
        <begin position="12"/>
        <end position="32"/>
    </location>
</feature>
<organism evidence="7 8">
    <name type="scientific">Chlamydomonas eustigma</name>
    <dbReference type="NCBI Taxonomy" id="1157962"/>
    <lineage>
        <taxon>Eukaryota</taxon>
        <taxon>Viridiplantae</taxon>
        <taxon>Chlorophyta</taxon>
        <taxon>core chlorophytes</taxon>
        <taxon>Chlorophyceae</taxon>
        <taxon>CS clade</taxon>
        <taxon>Chlamydomonadales</taxon>
        <taxon>Chlamydomonadaceae</taxon>
        <taxon>Chlamydomonas</taxon>
    </lineage>
</organism>
<feature type="domain" description="3-oxo-5-alpha-steroid 4-dehydrogenase C-terminal" evidence="6">
    <location>
        <begin position="249"/>
        <end position="370"/>
    </location>
</feature>
<feature type="transmembrane region" description="Helical" evidence="5">
    <location>
        <begin position="146"/>
        <end position="164"/>
    </location>
</feature>
<reference evidence="7 8" key="1">
    <citation type="submission" date="2017-08" db="EMBL/GenBank/DDBJ databases">
        <title>Acidophilic green algal genome provides insights into adaptation to an acidic environment.</title>
        <authorList>
            <person name="Hirooka S."/>
            <person name="Hirose Y."/>
            <person name="Kanesaki Y."/>
            <person name="Higuchi S."/>
            <person name="Fujiwara T."/>
            <person name="Onuma R."/>
            <person name="Era A."/>
            <person name="Ohbayashi R."/>
            <person name="Uzuka A."/>
            <person name="Nozaki H."/>
            <person name="Yoshikawa H."/>
            <person name="Miyagishima S.Y."/>
        </authorList>
    </citation>
    <scope>NUCLEOTIDE SEQUENCE [LARGE SCALE GENOMIC DNA]</scope>
    <source>
        <strain evidence="7 8">NIES-2499</strain>
    </source>
</reference>
<dbReference type="PANTHER" id="PTHR14624">
    <property type="entry name" value="DFG10 PROTEIN"/>
    <property type="match status" value="1"/>
</dbReference>
<dbReference type="GO" id="GO:0003865">
    <property type="term" value="F:3-oxo-5-alpha-steroid 4-dehydrogenase activity"/>
    <property type="evidence" value="ECO:0007669"/>
    <property type="project" value="TreeGrafter"/>
</dbReference>
<evidence type="ECO:0000256" key="1">
    <source>
        <dbReference type="ARBA" id="ARBA00004127"/>
    </source>
</evidence>
<keyword evidence="8" id="KW-1185">Reference proteome</keyword>
<keyword evidence="4 5" id="KW-0472">Membrane</keyword>
<feature type="transmembrane region" description="Helical" evidence="5">
    <location>
        <begin position="329"/>
        <end position="351"/>
    </location>
</feature>
<proteinExistence type="predicted"/>
<feature type="transmembrane region" description="Helical" evidence="5">
    <location>
        <begin position="69"/>
        <end position="89"/>
    </location>
</feature>
<dbReference type="EMBL" id="BEGY01000052">
    <property type="protein sequence ID" value="GAX80420.1"/>
    <property type="molecule type" value="Genomic_DNA"/>
</dbReference>
<dbReference type="GO" id="GO:0006488">
    <property type="term" value="P:dolichol-linked oligosaccharide biosynthetic process"/>
    <property type="evidence" value="ECO:0007669"/>
    <property type="project" value="InterPro"/>
</dbReference>
<protein>
    <recommendedName>
        <fullName evidence="6">3-oxo-5-alpha-steroid 4-dehydrogenase C-terminal domain-containing protein</fullName>
    </recommendedName>
</protein>
<dbReference type="Gene3D" id="1.20.120.1630">
    <property type="match status" value="1"/>
</dbReference>
<name>A0A250XCD1_9CHLO</name>
<dbReference type="AlphaFoldDB" id="A0A250XCD1"/>
<evidence type="ECO:0000313" key="8">
    <source>
        <dbReference type="Proteomes" id="UP000232323"/>
    </source>
</evidence>
<gene>
    <name evidence="7" type="ORF">CEUSTIGMA_g7859.t1</name>
</gene>
<feature type="transmembrane region" description="Helical" evidence="5">
    <location>
        <begin position="250"/>
        <end position="268"/>
    </location>
</feature>
<comment type="caution">
    <text evidence="7">The sequence shown here is derived from an EMBL/GenBank/DDBJ whole genome shotgun (WGS) entry which is preliminary data.</text>
</comment>
<keyword evidence="2 5" id="KW-0812">Transmembrane</keyword>
<evidence type="ECO:0000256" key="5">
    <source>
        <dbReference type="SAM" id="Phobius"/>
    </source>
</evidence>
<keyword evidence="3 5" id="KW-1133">Transmembrane helix</keyword>
<sequence length="370" mass="41103">MNYWQLIPLLLRLYWILAAGSVLVTILPGVHVPLSFKNAVRLSAARGKLWQANVRSLGPLSEVTVPQQWFGHFYALGAACNLTVTLTLLNMMSSPLSTTCTSCHSCDGSTSTLVFLLLGMLQLHLVRRLVETYCIMVYPPGAHMHIIAYAFGISYYAVVPLSLLPQDMVLELSKYFLNVARNMVEAVIAALLRHNQDISDNGGNMSHGAIIGEIISLVKESPKIVLSLITAAIDLFLGMDWVSVLLQYKLMLLMGLAIFLSGNIIQCWSHTALARLSKRSFSKYGTDTVSHYLIPHGGLFELVSCPHYFGEVLIYLGLLLLAEGRVNAWLMLGWVVLNLVLAANATHAWYINMFPDTYPRERKALVPLIW</sequence>
<dbReference type="STRING" id="1157962.A0A250XCD1"/>
<comment type="subcellular location">
    <subcellularLocation>
        <location evidence="1">Endomembrane system</location>
        <topology evidence="1">Multi-pass membrane protein</topology>
    </subcellularLocation>
</comment>
<evidence type="ECO:0000256" key="4">
    <source>
        <dbReference type="ARBA" id="ARBA00023136"/>
    </source>
</evidence>
<dbReference type="InterPro" id="IPR001104">
    <property type="entry name" value="3-oxo-5_a-steroid_4-DH_C"/>
</dbReference>
<dbReference type="UniPathway" id="UPA00378"/>
<accession>A0A250XCD1</accession>
<dbReference type="GO" id="GO:0005783">
    <property type="term" value="C:endoplasmic reticulum"/>
    <property type="evidence" value="ECO:0007669"/>
    <property type="project" value="TreeGrafter"/>
</dbReference>
<dbReference type="Pfam" id="PF02544">
    <property type="entry name" value="Steroid_dh"/>
    <property type="match status" value="1"/>
</dbReference>
<dbReference type="OrthoDB" id="541710at2759"/>
<evidence type="ECO:0000259" key="6">
    <source>
        <dbReference type="Pfam" id="PF02544"/>
    </source>
</evidence>
<dbReference type="InterPro" id="IPR039698">
    <property type="entry name" value="Dfg10/SRD5A3"/>
</dbReference>
<evidence type="ECO:0000256" key="2">
    <source>
        <dbReference type="ARBA" id="ARBA00022692"/>
    </source>
</evidence>